<evidence type="ECO:0000256" key="7">
    <source>
        <dbReference type="SAM" id="MobiDB-lite"/>
    </source>
</evidence>
<dbReference type="PANTHER" id="PTHR11709">
    <property type="entry name" value="MULTI-COPPER OXIDASE"/>
    <property type="match status" value="1"/>
</dbReference>
<dbReference type="Pfam" id="PF00394">
    <property type="entry name" value="Cu-oxidase"/>
    <property type="match status" value="1"/>
</dbReference>
<dbReference type="Proteomes" id="UP000250266">
    <property type="component" value="Unassembled WGS sequence"/>
</dbReference>
<dbReference type="Pfam" id="PF07731">
    <property type="entry name" value="Cu-oxidase_2"/>
    <property type="match status" value="1"/>
</dbReference>
<dbReference type="PROSITE" id="PS00080">
    <property type="entry name" value="MULTICOPPER_OXIDASE2"/>
    <property type="match status" value="1"/>
</dbReference>
<dbReference type="GO" id="GO:0016491">
    <property type="term" value="F:oxidoreductase activity"/>
    <property type="evidence" value="ECO:0007669"/>
    <property type="project" value="UniProtKB-KW"/>
</dbReference>
<keyword evidence="5" id="KW-0186">Copper</keyword>
<evidence type="ECO:0000259" key="8">
    <source>
        <dbReference type="Pfam" id="PF00394"/>
    </source>
</evidence>
<feature type="region of interest" description="Disordered" evidence="7">
    <location>
        <begin position="75"/>
        <end position="98"/>
    </location>
</feature>
<reference evidence="11 12" key="1">
    <citation type="journal article" date="2016" name="Nat. Commun.">
        <title>Ectomycorrhizal ecology is imprinted in the genome of the dominant symbiotic fungus Cenococcum geophilum.</title>
        <authorList>
            <consortium name="DOE Joint Genome Institute"/>
            <person name="Peter M."/>
            <person name="Kohler A."/>
            <person name="Ohm R.A."/>
            <person name="Kuo A."/>
            <person name="Krutzmann J."/>
            <person name="Morin E."/>
            <person name="Arend M."/>
            <person name="Barry K.W."/>
            <person name="Binder M."/>
            <person name="Choi C."/>
            <person name="Clum A."/>
            <person name="Copeland A."/>
            <person name="Grisel N."/>
            <person name="Haridas S."/>
            <person name="Kipfer T."/>
            <person name="LaButti K."/>
            <person name="Lindquist E."/>
            <person name="Lipzen A."/>
            <person name="Maire R."/>
            <person name="Meier B."/>
            <person name="Mihaltcheva S."/>
            <person name="Molinier V."/>
            <person name="Murat C."/>
            <person name="Poggeler S."/>
            <person name="Quandt C.A."/>
            <person name="Sperisen C."/>
            <person name="Tritt A."/>
            <person name="Tisserant E."/>
            <person name="Crous P.W."/>
            <person name="Henrissat B."/>
            <person name="Nehls U."/>
            <person name="Egli S."/>
            <person name="Spatafora J.W."/>
            <person name="Grigoriev I.V."/>
            <person name="Martin F.M."/>
        </authorList>
    </citation>
    <scope>NUCLEOTIDE SEQUENCE [LARGE SCALE GENOMIC DNA]</scope>
    <source>
        <strain evidence="11 12">CBS 459.81</strain>
    </source>
</reference>
<feature type="domain" description="Plastocyanin-like" evidence="10">
    <location>
        <begin position="221"/>
        <end position="336"/>
    </location>
</feature>
<dbReference type="OrthoDB" id="2121828at2759"/>
<evidence type="ECO:0000313" key="12">
    <source>
        <dbReference type="Proteomes" id="UP000250266"/>
    </source>
</evidence>
<dbReference type="InterPro" id="IPR011707">
    <property type="entry name" value="Cu-oxidase-like_N"/>
</dbReference>
<evidence type="ECO:0000256" key="3">
    <source>
        <dbReference type="ARBA" id="ARBA00022737"/>
    </source>
</evidence>
<dbReference type="InterPro" id="IPR002355">
    <property type="entry name" value="Cu_oxidase_Cu_BS"/>
</dbReference>
<dbReference type="PANTHER" id="PTHR11709:SF145">
    <property type="entry name" value="LCC1"/>
    <property type="match status" value="1"/>
</dbReference>
<keyword evidence="3" id="KW-0677">Repeat</keyword>
<dbReference type="InterPro" id="IPR045087">
    <property type="entry name" value="Cu-oxidase_fam"/>
</dbReference>
<dbReference type="Pfam" id="PF07732">
    <property type="entry name" value="Cu-oxidase_3"/>
    <property type="match status" value="1"/>
</dbReference>
<dbReference type="SUPFAM" id="SSF49503">
    <property type="entry name" value="Cupredoxins"/>
    <property type="match status" value="3"/>
</dbReference>
<comment type="similarity">
    <text evidence="1">Belongs to the multicopper oxidase family.</text>
</comment>
<evidence type="ECO:0000256" key="1">
    <source>
        <dbReference type="ARBA" id="ARBA00010609"/>
    </source>
</evidence>
<dbReference type="InterPro" id="IPR001117">
    <property type="entry name" value="Cu-oxidase_2nd"/>
</dbReference>
<dbReference type="InterPro" id="IPR008972">
    <property type="entry name" value="Cupredoxin"/>
</dbReference>
<dbReference type="CDD" id="cd13901">
    <property type="entry name" value="CuRO_3_MaLCC_like"/>
    <property type="match status" value="1"/>
</dbReference>
<keyword evidence="4" id="KW-0560">Oxidoreductase</keyword>
<keyword evidence="12" id="KW-1185">Reference proteome</keyword>
<accession>A0A8E2DYB9</accession>
<sequence length="732" mass="78796">MVAATPYISAAVTVTSAVRYATGYSSFPSNTTRTSIIYKTVTVCPCTDSLATLASNYSPNGPYSNPYDTSSLPFTWPGKPSNGETAPGPHPTAPFPYGGSCGDQYQAPAWVPKGTHSLVPALPPGDTNGNSPWGSLDCPHLPLNGLPPYEGSCSASSRLYVSTSGSSFTGASSTGSASSSSSLTTVSSSTLSSVTSISTSTPKACRTMPDTGVTRSFDFHVSYQTIAPDGVQRNGLVVNGGYPGPLIEANWGDWILLKITNDLTDEGTALHMHGLTQNGTPWYDGVPAAAQCPIVPGGELTMLFRAELYGTSWYHSHYSGQYAGGALGPVVIHGPKHAHYDIDIGPVMVSDWFHQDYYTLVNQAMQGNVPPSNNNLINGKMNYPCENTTLPCTPNAGISKFQFQSGKKHLLRIINTSAEGVQKFSIDNHTLTIIANDFVPIKPYTTNVVTLGVGQRSDVIVEAIGKPTDVYWMRSQLGTERCTLNDGVSPNAVAAIYYEDADTTALPTSTSDVTAAQLATCKNDPLNATVPFCSITPDVNPSTVETIDITFGSNGTNFLWFMNNSSFRGDYNNPVLLETKAGNLTFEPEWNVFDFGTNSSIRMILVNHGLLGAHPMHLHGHNFHVLAEGFGTWDGVVTNPTNPQRRDVQMLQNAQDPNTPSYVVLQWTQDNPGVWPLHCHLAWHLSAGLYINVLERKEDIQAMVFNDDVVQGCRDWSAYTGNHVPDQIDSGL</sequence>
<proteinExistence type="inferred from homology"/>
<evidence type="ECO:0000256" key="4">
    <source>
        <dbReference type="ARBA" id="ARBA00023002"/>
    </source>
</evidence>
<evidence type="ECO:0000256" key="5">
    <source>
        <dbReference type="ARBA" id="ARBA00023008"/>
    </source>
</evidence>
<name>A0A8E2DYB9_9PEZI</name>
<evidence type="ECO:0000313" key="11">
    <source>
        <dbReference type="EMBL" id="OCK73956.1"/>
    </source>
</evidence>
<dbReference type="Gene3D" id="2.60.40.420">
    <property type="entry name" value="Cupredoxins - blue copper proteins"/>
    <property type="match status" value="3"/>
</dbReference>
<evidence type="ECO:0000256" key="6">
    <source>
        <dbReference type="ARBA" id="ARBA00023180"/>
    </source>
</evidence>
<dbReference type="PROSITE" id="PS00079">
    <property type="entry name" value="MULTICOPPER_OXIDASE1"/>
    <property type="match status" value="1"/>
</dbReference>
<evidence type="ECO:0000259" key="9">
    <source>
        <dbReference type="Pfam" id="PF07731"/>
    </source>
</evidence>
<organism evidence="11 12">
    <name type="scientific">Lepidopterella palustris CBS 459.81</name>
    <dbReference type="NCBI Taxonomy" id="1314670"/>
    <lineage>
        <taxon>Eukaryota</taxon>
        <taxon>Fungi</taxon>
        <taxon>Dikarya</taxon>
        <taxon>Ascomycota</taxon>
        <taxon>Pezizomycotina</taxon>
        <taxon>Dothideomycetes</taxon>
        <taxon>Pleosporomycetidae</taxon>
        <taxon>Mytilinidiales</taxon>
        <taxon>Argynnaceae</taxon>
        <taxon>Lepidopterella</taxon>
    </lineage>
</organism>
<evidence type="ECO:0000256" key="2">
    <source>
        <dbReference type="ARBA" id="ARBA00022723"/>
    </source>
</evidence>
<dbReference type="EMBL" id="KV745605">
    <property type="protein sequence ID" value="OCK73956.1"/>
    <property type="molecule type" value="Genomic_DNA"/>
</dbReference>
<dbReference type="CDD" id="cd13854">
    <property type="entry name" value="CuRO_1_MaLCC_like"/>
    <property type="match status" value="1"/>
</dbReference>
<dbReference type="CDD" id="cd13880">
    <property type="entry name" value="CuRO_2_MaLCC_like"/>
    <property type="match status" value="1"/>
</dbReference>
<feature type="domain" description="Plastocyanin-like" evidence="8">
    <location>
        <begin position="346"/>
        <end position="498"/>
    </location>
</feature>
<gene>
    <name evidence="11" type="ORF">K432DRAFT_387099</name>
</gene>
<keyword evidence="2" id="KW-0479">Metal-binding</keyword>
<dbReference type="AlphaFoldDB" id="A0A8E2DYB9"/>
<dbReference type="FunFam" id="2.60.40.420:FF:000038">
    <property type="entry name" value="Extracellular dihydrogeodin oxidase/laccase"/>
    <property type="match status" value="1"/>
</dbReference>
<feature type="domain" description="Plastocyanin-like" evidence="9">
    <location>
        <begin position="581"/>
        <end position="698"/>
    </location>
</feature>
<dbReference type="GO" id="GO:0005507">
    <property type="term" value="F:copper ion binding"/>
    <property type="evidence" value="ECO:0007669"/>
    <property type="project" value="InterPro"/>
</dbReference>
<dbReference type="InterPro" id="IPR033138">
    <property type="entry name" value="Cu_oxidase_CS"/>
</dbReference>
<protein>
    <submittedName>
        <fullName evidence="11">Multicopper oxidase</fullName>
    </submittedName>
</protein>
<evidence type="ECO:0000259" key="10">
    <source>
        <dbReference type="Pfam" id="PF07732"/>
    </source>
</evidence>
<keyword evidence="6" id="KW-0325">Glycoprotein</keyword>
<dbReference type="InterPro" id="IPR011706">
    <property type="entry name" value="Cu-oxidase_C"/>
</dbReference>